<feature type="compositionally biased region" description="Basic and acidic residues" evidence="1">
    <location>
        <begin position="31"/>
        <end position="65"/>
    </location>
</feature>
<feature type="region of interest" description="Disordered" evidence="1">
    <location>
        <begin position="1"/>
        <end position="93"/>
    </location>
</feature>
<feature type="compositionally biased region" description="Basic and acidic residues" evidence="1">
    <location>
        <begin position="78"/>
        <end position="93"/>
    </location>
</feature>
<feature type="compositionally biased region" description="Basic and acidic residues" evidence="1">
    <location>
        <begin position="1"/>
        <end position="14"/>
    </location>
</feature>
<dbReference type="Proteomes" id="UP000464620">
    <property type="component" value="Chromosome B09"/>
</dbReference>
<organism evidence="2 3">
    <name type="scientific">Arachis hypogaea</name>
    <name type="common">Peanut</name>
    <dbReference type="NCBI Taxonomy" id="3818"/>
    <lineage>
        <taxon>Eukaryota</taxon>
        <taxon>Viridiplantae</taxon>
        <taxon>Streptophyta</taxon>
        <taxon>Embryophyta</taxon>
        <taxon>Tracheophyta</taxon>
        <taxon>Spermatophyta</taxon>
        <taxon>Magnoliopsida</taxon>
        <taxon>eudicotyledons</taxon>
        <taxon>Gunneridae</taxon>
        <taxon>Pentapetalae</taxon>
        <taxon>rosids</taxon>
        <taxon>fabids</taxon>
        <taxon>Fabales</taxon>
        <taxon>Fabaceae</taxon>
        <taxon>Papilionoideae</taxon>
        <taxon>50 kb inversion clade</taxon>
        <taxon>dalbergioids sensu lato</taxon>
        <taxon>Dalbergieae</taxon>
        <taxon>Pterocarpus clade</taxon>
        <taxon>Arachis</taxon>
    </lineage>
</organism>
<name>A0A6B9V665_ARAHY</name>
<sequence>MAREKLTARLEAKKTTTKTSSPGSVASATGDEERREGRDRDQVRDRDCEKQEDDDNHHHPRDQMRFRLLLPPAKRVQRRESLTDRRREVRDRR</sequence>
<dbReference type="AlphaFoldDB" id="A0A6B9V665"/>
<evidence type="ECO:0000313" key="2">
    <source>
        <dbReference type="EMBL" id="QHN75732.1"/>
    </source>
</evidence>
<protein>
    <submittedName>
        <fullName evidence="2">Uncharacterized protein</fullName>
    </submittedName>
</protein>
<dbReference type="EMBL" id="CP031001">
    <property type="protein sequence ID" value="QHN75732.1"/>
    <property type="molecule type" value="Genomic_DNA"/>
</dbReference>
<proteinExistence type="predicted"/>
<evidence type="ECO:0000256" key="1">
    <source>
        <dbReference type="SAM" id="MobiDB-lite"/>
    </source>
</evidence>
<evidence type="ECO:0000313" key="3">
    <source>
        <dbReference type="Proteomes" id="UP000464620"/>
    </source>
</evidence>
<reference evidence="2 3" key="1">
    <citation type="submission" date="2020-01" db="EMBL/GenBank/DDBJ databases">
        <title>Genome sequence of Arachis hypogaea, cultivar Shitouqi.</title>
        <authorList>
            <person name="Zhuang W."/>
            <person name="Chen H."/>
            <person name="Varshney R."/>
            <person name="Wang D."/>
            <person name="Ming R."/>
        </authorList>
    </citation>
    <scope>NUCLEOTIDE SEQUENCE [LARGE SCALE GENOMIC DNA]</scope>
    <source>
        <tissue evidence="2">Young leaf</tissue>
    </source>
</reference>
<gene>
    <name evidence="2" type="ORF">DS421_19g637820</name>
</gene>
<accession>A0A6B9V665</accession>